<keyword evidence="1" id="KW-0812">Transmembrane</keyword>
<comment type="caution">
    <text evidence="2">The sequence shown here is derived from an EMBL/GenBank/DDBJ whole genome shotgun (WGS) entry which is preliminary data.</text>
</comment>
<keyword evidence="1" id="KW-1133">Transmembrane helix</keyword>
<accession>A0A9P1IPS4</accession>
<feature type="transmembrane region" description="Helical" evidence="1">
    <location>
        <begin position="44"/>
        <end position="67"/>
    </location>
</feature>
<name>A0A9P1IPS4_9PELO</name>
<dbReference type="Proteomes" id="UP001152747">
    <property type="component" value="Unassembled WGS sequence"/>
</dbReference>
<evidence type="ECO:0000256" key="1">
    <source>
        <dbReference type="SAM" id="Phobius"/>
    </source>
</evidence>
<keyword evidence="1" id="KW-0472">Membrane</keyword>
<protein>
    <submittedName>
        <fullName evidence="2">Uncharacterized protein</fullName>
    </submittedName>
</protein>
<dbReference type="OrthoDB" id="5832893at2759"/>
<gene>
    <name evidence="2" type="ORF">CAMP_LOCUS11456</name>
</gene>
<keyword evidence="3" id="KW-1185">Reference proteome</keyword>
<reference evidence="2" key="1">
    <citation type="submission" date="2022-11" db="EMBL/GenBank/DDBJ databases">
        <authorList>
            <person name="Kikuchi T."/>
        </authorList>
    </citation>
    <scope>NUCLEOTIDE SEQUENCE</scope>
    <source>
        <strain evidence="2">PS1010</strain>
    </source>
</reference>
<dbReference type="EMBL" id="CANHGI010000004">
    <property type="protein sequence ID" value="CAI5448819.1"/>
    <property type="molecule type" value="Genomic_DNA"/>
</dbReference>
<organism evidence="2 3">
    <name type="scientific">Caenorhabditis angaria</name>
    <dbReference type="NCBI Taxonomy" id="860376"/>
    <lineage>
        <taxon>Eukaryota</taxon>
        <taxon>Metazoa</taxon>
        <taxon>Ecdysozoa</taxon>
        <taxon>Nematoda</taxon>
        <taxon>Chromadorea</taxon>
        <taxon>Rhabditida</taxon>
        <taxon>Rhabditina</taxon>
        <taxon>Rhabditomorpha</taxon>
        <taxon>Rhabditoidea</taxon>
        <taxon>Rhabditidae</taxon>
        <taxon>Peloderinae</taxon>
        <taxon>Caenorhabditis</taxon>
    </lineage>
</organism>
<sequence length="113" mass="13465">MILKLKSSFALSLRERSSYYQQNNRRFPPAFVRRFWLRHPNAHLYLVFGLCSSAMIAPVLHSCYLYMTMSKSEFDAYRIEQNAIVLERQKYGKGLWFPFLSNKDTKNEEVNKM</sequence>
<evidence type="ECO:0000313" key="3">
    <source>
        <dbReference type="Proteomes" id="UP001152747"/>
    </source>
</evidence>
<evidence type="ECO:0000313" key="2">
    <source>
        <dbReference type="EMBL" id="CAI5448819.1"/>
    </source>
</evidence>
<proteinExistence type="predicted"/>
<dbReference type="AlphaFoldDB" id="A0A9P1IPS4"/>